<dbReference type="OrthoDB" id="9803986at2"/>
<dbReference type="STRING" id="1798182.GA0061081_1098"/>
<dbReference type="PANTHER" id="PTHR36931:SF1">
    <property type="entry name" value="UPF0153 PROTEIN YEIW"/>
    <property type="match status" value="1"/>
</dbReference>
<protein>
    <recommendedName>
        <fullName evidence="3">Zinc-or iron-chelating domain-containing protein</fullName>
    </recommendedName>
</protein>
<name>A0A1C4CHL3_9GAMM</name>
<dbReference type="Pfam" id="PF03692">
    <property type="entry name" value="CxxCxxCC"/>
    <property type="match status" value="1"/>
</dbReference>
<evidence type="ECO:0008006" key="3">
    <source>
        <dbReference type="Google" id="ProtNLM"/>
    </source>
</evidence>
<sequence length="88" mass="9671">MADLFKCRQNCGACCIAPSISSIIPGMPKGKPAGVACIHLDDNYQCKLFLHPSRPAVCGRLKPCFEMCGNNRIQALNYLTQLEQLTKD</sequence>
<proteinExistence type="predicted"/>
<gene>
    <name evidence="1" type="ORF">GA0061081_1098</name>
</gene>
<dbReference type="InterPro" id="IPR005358">
    <property type="entry name" value="Puta_zinc/iron-chelating_dom"/>
</dbReference>
<dbReference type="InterPro" id="IPR052572">
    <property type="entry name" value="UPF0153_domain"/>
</dbReference>
<dbReference type="RefSeq" id="WP_091349415.1">
    <property type="nucleotide sequence ID" value="NZ_FMAQ01000009.1"/>
</dbReference>
<evidence type="ECO:0000313" key="1">
    <source>
        <dbReference type="EMBL" id="SCC18503.1"/>
    </source>
</evidence>
<keyword evidence="2" id="KW-1185">Reference proteome</keyword>
<accession>A0A1C4CHL3</accession>
<organism evidence="1 2">
    <name type="scientific">Gilliamella bombicola</name>
    <dbReference type="NCBI Taxonomy" id="1798182"/>
    <lineage>
        <taxon>Bacteria</taxon>
        <taxon>Pseudomonadati</taxon>
        <taxon>Pseudomonadota</taxon>
        <taxon>Gammaproteobacteria</taxon>
        <taxon>Orbales</taxon>
        <taxon>Orbaceae</taxon>
        <taxon>Gilliamella</taxon>
    </lineage>
</organism>
<dbReference type="AlphaFoldDB" id="A0A1C4CHL3"/>
<reference evidence="2" key="1">
    <citation type="submission" date="2016-08" db="EMBL/GenBank/DDBJ databases">
        <authorList>
            <person name="Varghese N."/>
            <person name="Submissions Spin"/>
        </authorList>
    </citation>
    <scope>NUCLEOTIDE SEQUENCE [LARGE SCALE GENOMIC DNA]</scope>
    <source>
        <strain evidence="2">R-53248</strain>
    </source>
</reference>
<dbReference type="PANTHER" id="PTHR36931">
    <property type="entry name" value="UPF0153 PROTEIN YEIW"/>
    <property type="match status" value="1"/>
</dbReference>
<dbReference type="Proteomes" id="UP000199670">
    <property type="component" value="Unassembled WGS sequence"/>
</dbReference>
<evidence type="ECO:0000313" key="2">
    <source>
        <dbReference type="Proteomes" id="UP000199670"/>
    </source>
</evidence>
<dbReference type="EMBL" id="FMAQ01000009">
    <property type="protein sequence ID" value="SCC18503.1"/>
    <property type="molecule type" value="Genomic_DNA"/>
</dbReference>